<evidence type="ECO:0000259" key="1">
    <source>
        <dbReference type="Pfam" id="PF08346"/>
    </source>
</evidence>
<dbReference type="EMBL" id="JBHSEK010000016">
    <property type="protein sequence ID" value="MFC4491742.1"/>
    <property type="molecule type" value="Genomic_DNA"/>
</dbReference>
<organism evidence="2 3">
    <name type="scientific">Chromobacterium aquaticum</name>
    <dbReference type="NCBI Taxonomy" id="467180"/>
    <lineage>
        <taxon>Bacteria</taxon>
        <taxon>Pseudomonadati</taxon>
        <taxon>Pseudomonadota</taxon>
        <taxon>Betaproteobacteria</taxon>
        <taxon>Neisseriales</taxon>
        <taxon>Chromobacteriaceae</taxon>
        <taxon>Chromobacterium</taxon>
    </lineage>
</organism>
<feature type="domain" description="AntA/AntB antirepressor" evidence="1">
    <location>
        <begin position="55"/>
        <end position="124"/>
    </location>
</feature>
<dbReference type="Proteomes" id="UP001595999">
    <property type="component" value="Unassembled WGS sequence"/>
</dbReference>
<gene>
    <name evidence="2" type="ORF">ACFO0R_19195</name>
</gene>
<evidence type="ECO:0000313" key="2">
    <source>
        <dbReference type="EMBL" id="MFC4491742.1"/>
    </source>
</evidence>
<sequence>MTQSNKRTGSSLIHTVTDCPKALMLTLEFSEEQASRMMNVRRILPFVENRKEPCIDARKLWERLGKPHKRFRDWAAHYIKPLAAEGSRRKAEISAILTLGKTKPQQDYLLSRDVAAHLAMQANTDEGEAIREYFLDMEDLVLKLARHGYLRAATIVKTDNELSKATIVKVHESAKAIGQKLSSYQVKQLALIDERAIKSLVAKALTGIRASRWRTYAGKGVRDVLRVEHLDVYAKAYNVALALCKAGMPIKEIERVLEASFGMTICMAEYLDEQQIEWAIEDWCQSAYPYSDTPRPRHSLALDLDY</sequence>
<dbReference type="RefSeq" id="WP_048407756.1">
    <property type="nucleotide sequence ID" value="NZ_JAJOHW010000013.1"/>
</dbReference>
<evidence type="ECO:0000313" key="3">
    <source>
        <dbReference type="Proteomes" id="UP001595999"/>
    </source>
</evidence>
<reference evidence="3" key="1">
    <citation type="journal article" date="2019" name="Int. J. Syst. Evol. Microbiol.">
        <title>The Global Catalogue of Microorganisms (GCM) 10K type strain sequencing project: providing services to taxonomists for standard genome sequencing and annotation.</title>
        <authorList>
            <consortium name="The Broad Institute Genomics Platform"/>
            <consortium name="The Broad Institute Genome Sequencing Center for Infectious Disease"/>
            <person name="Wu L."/>
            <person name="Ma J."/>
        </authorList>
    </citation>
    <scope>NUCLEOTIDE SEQUENCE [LARGE SCALE GENOMIC DNA]</scope>
    <source>
        <strain evidence="3">CGMCC 4.7608</strain>
    </source>
</reference>
<protein>
    <submittedName>
        <fullName evidence="2">AntA/AntB antirepressor family protein</fullName>
    </submittedName>
</protein>
<keyword evidence="3" id="KW-1185">Reference proteome</keyword>
<dbReference type="InterPro" id="IPR013557">
    <property type="entry name" value="AntA/B_antirep"/>
</dbReference>
<proteinExistence type="predicted"/>
<comment type="caution">
    <text evidence="2">The sequence shown here is derived from an EMBL/GenBank/DDBJ whole genome shotgun (WGS) entry which is preliminary data.</text>
</comment>
<dbReference type="Pfam" id="PF08346">
    <property type="entry name" value="AntA"/>
    <property type="match status" value="1"/>
</dbReference>
<name>A0ABV8ZXP8_9NEIS</name>
<accession>A0ABV8ZXP8</accession>